<accession>A0ABT9XNT0</accession>
<dbReference type="InterPro" id="IPR013830">
    <property type="entry name" value="SGNH_hydro"/>
</dbReference>
<evidence type="ECO:0000256" key="1">
    <source>
        <dbReference type="SAM" id="SignalP"/>
    </source>
</evidence>
<name>A0ABT9XNT0_9BACL</name>
<reference evidence="3 4" key="1">
    <citation type="submission" date="2023-07" db="EMBL/GenBank/DDBJ databases">
        <title>Genomic Encyclopedia of Type Strains, Phase IV (KMG-IV): sequencing the most valuable type-strain genomes for metagenomic binning, comparative biology and taxonomic classification.</title>
        <authorList>
            <person name="Goeker M."/>
        </authorList>
    </citation>
    <scope>NUCLEOTIDE SEQUENCE [LARGE SCALE GENOMIC DNA]</scope>
    <source>
        <strain evidence="3 4">DSM 4006</strain>
    </source>
</reference>
<evidence type="ECO:0000313" key="4">
    <source>
        <dbReference type="Proteomes" id="UP001232973"/>
    </source>
</evidence>
<dbReference type="Pfam" id="PF13472">
    <property type="entry name" value="Lipase_GDSL_2"/>
    <property type="match status" value="1"/>
</dbReference>
<feature type="signal peptide" evidence="1">
    <location>
        <begin position="1"/>
        <end position="31"/>
    </location>
</feature>
<evidence type="ECO:0000259" key="2">
    <source>
        <dbReference type="Pfam" id="PF13472"/>
    </source>
</evidence>
<protein>
    <recommendedName>
        <fullName evidence="2">SGNH hydrolase-type esterase domain-containing protein</fullName>
    </recommendedName>
</protein>
<sequence length="180" mass="18468">MRVVQKQRSRKWMAALCATAAVGVTGPAAFAAETGNATVSTASSASGLGVGIPVSSVKNGGLVALGDSITFGYNLAPGNLTPSTEAFPYLVGKADDLPVTDLGIPSWTSADLLQAVQTPNFERAIENARVVSIDIGNNDLLHLASQLGLLNEASSSTPITITPAQQQAFETAIAQMGQNL</sequence>
<gene>
    <name evidence="3" type="ORF">J2S03_003274</name>
</gene>
<feature type="chain" id="PRO_5045881315" description="SGNH hydrolase-type esterase domain-containing protein" evidence="1">
    <location>
        <begin position="32"/>
        <end position="180"/>
    </location>
</feature>
<dbReference type="SUPFAM" id="SSF52266">
    <property type="entry name" value="SGNH hydrolase"/>
    <property type="match status" value="1"/>
</dbReference>
<dbReference type="CDD" id="cd00229">
    <property type="entry name" value="SGNH_hydrolase"/>
    <property type="match status" value="1"/>
</dbReference>
<evidence type="ECO:0000313" key="3">
    <source>
        <dbReference type="EMBL" id="MDQ0191403.1"/>
    </source>
</evidence>
<keyword evidence="1" id="KW-0732">Signal</keyword>
<comment type="caution">
    <text evidence="3">The sequence shown here is derived from an EMBL/GenBank/DDBJ whole genome shotgun (WGS) entry which is preliminary data.</text>
</comment>
<feature type="domain" description="SGNH hydrolase-type esterase" evidence="2">
    <location>
        <begin position="64"/>
        <end position="146"/>
    </location>
</feature>
<dbReference type="InterPro" id="IPR036514">
    <property type="entry name" value="SGNH_hydro_sf"/>
</dbReference>
<dbReference type="Gene3D" id="3.40.50.1110">
    <property type="entry name" value="SGNH hydrolase"/>
    <property type="match status" value="1"/>
</dbReference>
<keyword evidence="4" id="KW-1185">Reference proteome</keyword>
<dbReference type="Proteomes" id="UP001232973">
    <property type="component" value="Unassembled WGS sequence"/>
</dbReference>
<dbReference type="EMBL" id="JAUSTP010000041">
    <property type="protein sequence ID" value="MDQ0191403.1"/>
    <property type="molecule type" value="Genomic_DNA"/>
</dbReference>
<proteinExistence type="predicted"/>
<organism evidence="3 4">
    <name type="scientific">Alicyclobacillus cycloheptanicus</name>
    <dbReference type="NCBI Taxonomy" id="1457"/>
    <lineage>
        <taxon>Bacteria</taxon>
        <taxon>Bacillati</taxon>
        <taxon>Bacillota</taxon>
        <taxon>Bacilli</taxon>
        <taxon>Bacillales</taxon>
        <taxon>Alicyclobacillaceae</taxon>
        <taxon>Alicyclobacillus</taxon>
    </lineage>
</organism>